<comment type="caution">
    <text evidence="1">The sequence shown here is derived from an EMBL/GenBank/DDBJ whole genome shotgun (WGS) entry which is preliminary data.</text>
</comment>
<gene>
    <name evidence="1" type="ORF">VKT23_010099</name>
</gene>
<dbReference type="EMBL" id="JBANRG010000019">
    <property type="protein sequence ID" value="KAK7457760.1"/>
    <property type="molecule type" value="Genomic_DNA"/>
</dbReference>
<keyword evidence="2" id="KW-1185">Reference proteome</keyword>
<organism evidence="1 2">
    <name type="scientific">Marasmiellus scandens</name>
    <dbReference type="NCBI Taxonomy" id="2682957"/>
    <lineage>
        <taxon>Eukaryota</taxon>
        <taxon>Fungi</taxon>
        <taxon>Dikarya</taxon>
        <taxon>Basidiomycota</taxon>
        <taxon>Agaricomycotina</taxon>
        <taxon>Agaricomycetes</taxon>
        <taxon>Agaricomycetidae</taxon>
        <taxon>Agaricales</taxon>
        <taxon>Marasmiineae</taxon>
        <taxon>Omphalotaceae</taxon>
        <taxon>Marasmiellus</taxon>
    </lineage>
</organism>
<sequence>MPLLESLVTHDLVLSALSPIERLRVMDKVSKASRDAVGSYDRRAFRINKVLSNYFEEDRKAEIHEMTEFRTLQYKTGMLISGSSALQFFDCIVYPDSDLDLYVSLNQAAPVTDFLVRIGYVYQPSPRQNDNLGVALNNAASGTGEVPLPWESYNDNGIAGVFNFLRNGKKVQIITCLKCPMDVILGFHLTCVFNVISHSHAYSLYPRTTFHRRGTIQLPHLDSENPQIQKAYDDALDKYTSRGWSITSDPCAADYYRTLEFRAQRHVGDSACWIIPLSPIEAAGEIKGVDQKYMELEADPVRANSWRQSVHFGKLRIAYDGRKHRNCKMFNTAARSFKLPLIVRTEEEMANEYYYDIELARMTCESIRKYDIQQSTVCEVERQFRRMPEFLDVPYKNLPTMNTDYTLRGFLYNLNHSFRSDPQYAFSFLKLNDKKRGLYVGIHVTATPQNVPRHSPLIFSVNREVIEWLYLENITVDIKGMSGQKLRWYQVSRGIMALGPEGDTEVVAETHTERMVKEMLEIEDSGDVQMVSAVNTAVPFNFVALMDAGVAAH</sequence>
<evidence type="ECO:0000313" key="2">
    <source>
        <dbReference type="Proteomes" id="UP001498398"/>
    </source>
</evidence>
<evidence type="ECO:0008006" key="3">
    <source>
        <dbReference type="Google" id="ProtNLM"/>
    </source>
</evidence>
<protein>
    <recommendedName>
        <fullName evidence="3">F-box domain-containing protein</fullName>
    </recommendedName>
</protein>
<reference evidence="1 2" key="1">
    <citation type="submission" date="2024-01" db="EMBL/GenBank/DDBJ databases">
        <title>A draft genome for the cacao thread blight pathogen Marasmiellus scandens.</title>
        <authorList>
            <person name="Baruah I.K."/>
            <person name="Leung J."/>
            <person name="Bukari Y."/>
            <person name="Amoako-Attah I."/>
            <person name="Meinhardt L.W."/>
            <person name="Bailey B.A."/>
            <person name="Cohen S.P."/>
        </authorList>
    </citation>
    <scope>NUCLEOTIDE SEQUENCE [LARGE SCALE GENOMIC DNA]</scope>
    <source>
        <strain evidence="1 2">GH-19</strain>
    </source>
</reference>
<dbReference type="Proteomes" id="UP001498398">
    <property type="component" value="Unassembled WGS sequence"/>
</dbReference>
<proteinExistence type="predicted"/>
<name>A0ABR1JC26_9AGAR</name>
<evidence type="ECO:0000313" key="1">
    <source>
        <dbReference type="EMBL" id="KAK7457760.1"/>
    </source>
</evidence>
<accession>A0ABR1JC26</accession>